<dbReference type="OrthoDB" id="4259138at2759"/>
<name>A0A1Q5Q5W7_TALAT</name>
<accession>A0A1Q5Q5W7</accession>
<dbReference type="RefSeq" id="XP_020115335.1">
    <property type="nucleotide sequence ID" value="XM_020266313.1"/>
</dbReference>
<dbReference type="GeneID" id="31009269"/>
<protein>
    <submittedName>
        <fullName evidence="1">Uncharacterized protein</fullName>
    </submittedName>
</protein>
<dbReference type="Proteomes" id="UP000214365">
    <property type="component" value="Unassembled WGS sequence"/>
</dbReference>
<dbReference type="AlphaFoldDB" id="A0A1Q5Q5W7"/>
<reference evidence="1 2" key="1">
    <citation type="submission" date="2015-06" db="EMBL/GenBank/DDBJ databases">
        <title>Talaromyces atroroseus IBT 11181 draft genome.</title>
        <authorList>
            <person name="Rasmussen K.B."/>
            <person name="Rasmussen S."/>
            <person name="Petersen B."/>
            <person name="Sicheritz-Ponten T."/>
            <person name="Mortensen U.H."/>
            <person name="Thrane U."/>
        </authorList>
    </citation>
    <scope>NUCLEOTIDE SEQUENCE [LARGE SCALE GENOMIC DNA]</scope>
    <source>
        <strain evidence="1 2">IBT 11181</strain>
    </source>
</reference>
<sequence>MKERVTVKSPNAIWFKMRYFLAVLLPLSTLFHVCFASHNATGVEHLLVRRAMTATDLFSIKSENTPGGCSAAQQAQLTAWIADAVKLHDAAVAAYGFSNGLKDAAHLWFFMGMKFSAPGTPTTDQDSDMYKEMGDRLAGVTEFLNGNGVRGAKARTKPLFWCSDAFADFADWDEPAKDKNGNTIPKPNSGDNVFTLEQLFPDLYEGIQGGKSMEPFWADVFNGYVVQGTDVERLCFSTLYAATPRARAADNVKDGIDVKVGTFERFIYFCNNGWTQRPGVKENTALASLADAITYANYPTAGSRAQSLAAFTPISATFYHELFHLTDYTTDTKTKPITGDPFPGLGSIVNAAQKQNPEITRNPESFNFFAMASYLVRNPPATPDNNPKKPAVLFFGGFPVDANSVSG</sequence>
<organism evidence="1 2">
    <name type="scientific">Talaromyces atroroseus</name>
    <dbReference type="NCBI Taxonomy" id="1441469"/>
    <lineage>
        <taxon>Eukaryota</taxon>
        <taxon>Fungi</taxon>
        <taxon>Dikarya</taxon>
        <taxon>Ascomycota</taxon>
        <taxon>Pezizomycotina</taxon>
        <taxon>Eurotiomycetes</taxon>
        <taxon>Eurotiomycetidae</taxon>
        <taxon>Eurotiales</taxon>
        <taxon>Trichocomaceae</taxon>
        <taxon>Talaromyces</taxon>
        <taxon>Talaromyces sect. Trachyspermi</taxon>
    </lineage>
</organism>
<comment type="caution">
    <text evidence="1">The sequence shown here is derived from an EMBL/GenBank/DDBJ whole genome shotgun (WGS) entry which is preliminary data.</text>
</comment>
<evidence type="ECO:0000313" key="2">
    <source>
        <dbReference type="Proteomes" id="UP000214365"/>
    </source>
</evidence>
<proteinExistence type="predicted"/>
<keyword evidence="2" id="KW-1185">Reference proteome</keyword>
<dbReference type="GO" id="GO:0008237">
    <property type="term" value="F:metallopeptidase activity"/>
    <property type="evidence" value="ECO:0007669"/>
    <property type="project" value="InterPro"/>
</dbReference>
<dbReference type="InterPro" id="IPR024079">
    <property type="entry name" value="MetalloPept_cat_dom_sf"/>
</dbReference>
<dbReference type="Gene3D" id="3.40.390.10">
    <property type="entry name" value="Collagenase (Catalytic Domain)"/>
    <property type="match status" value="1"/>
</dbReference>
<evidence type="ECO:0000313" key="1">
    <source>
        <dbReference type="EMBL" id="OKL55214.1"/>
    </source>
</evidence>
<dbReference type="EMBL" id="LFMY01000031">
    <property type="protein sequence ID" value="OKL55214.1"/>
    <property type="molecule type" value="Genomic_DNA"/>
</dbReference>
<gene>
    <name evidence="1" type="ORF">UA08_09513</name>
</gene>